<name>A0A4V1J237_9FUNG</name>
<keyword evidence="3" id="KW-0378">Hydrolase</keyword>
<evidence type="ECO:0000259" key="2">
    <source>
        <dbReference type="Pfam" id="PF00561"/>
    </source>
</evidence>
<dbReference type="Pfam" id="PF00561">
    <property type="entry name" value="Abhydrolase_1"/>
    <property type="match status" value="1"/>
</dbReference>
<keyword evidence="1" id="KW-0812">Transmembrane</keyword>
<dbReference type="AlphaFoldDB" id="A0A4V1J237"/>
<evidence type="ECO:0000256" key="1">
    <source>
        <dbReference type="SAM" id="Phobius"/>
    </source>
</evidence>
<dbReference type="GO" id="GO:0008474">
    <property type="term" value="F:palmitoyl-(protein) hydrolase activity"/>
    <property type="evidence" value="ECO:0007669"/>
    <property type="project" value="TreeGrafter"/>
</dbReference>
<dbReference type="Gene3D" id="3.40.50.1820">
    <property type="entry name" value="alpha/beta hydrolase"/>
    <property type="match status" value="1"/>
</dbReference>
<dbReference type="InterPro" id="IPR029058">
    <property type="entry name" value="AB_hydrolase_fold"/>
</dbReference>
<dbReference type="GO" id="GO:0016020">
    <property type="term" value="C:membrane"/>
    <property type="evidence" value="ECO:0007669"/>
    <property type="project" value="TreeGrafter"/>
</dbReference>
<proteinExistence type="predicted"/>
<feature type="transmembrane region" description="Helical" evidence="1">
    <location>
        <begin position="12"/>
        <end position="36"/>
    </location>
</feature>
<dbReference type="PANTHER" id="PTHR12277:SF81">
    <property type="entry name" value="PROTEIN ABHD13"/>
    <property type="match status" value="1"/>
</dbReference>
<dbReference type="Proteomes" id="UP000278143">
    <property type="component" value="Unassembled WGS sequence"/>
</dbReference>
<organism evidence="3 4">
    <name type="scientific">Syncephalis pseudoplumigaleata</name>
    <dbReference type="NCBI Taxonomy" id="1712513"/>
    <lineage>
        <taxon>Eukaryota</taxon>
        <taxon>Fungi</taxon>
        <taxon>Fungi incertae sedis</taxon>
        <taxon>Zoopagomycota</taxon>
        <taxon>Zoopagomycotina</taxon>
        <taxon>Zoopagomycetes</taxon>
        <taxon>Zoopagales</taxon>
        <taxon>Piptocephalidaceae</taxon>
        <taxon>Syncephalis</taxon>
    </lineage>
</organism>
<dbReference type="InterPro" id="IPR000073">
    <property type="entry name" value="AB_hydrolase_1"/>
</dbReference>
<gene>
    <name evidence="3" type="ORF">SYNPS1DRAFT_13044</name>
</gene>
<reference evidence="4" key="1">
    <citation type="journal article" date="2018" name="Nat. Microbiol.">
        <title>Leveraging single-cell genomics to expand the fungal tree of life.</title>
        <authorList>
            <person name="Ahrendt S.R."/>
            <person name="Quandt C.A."/>
            <person name="Ciobanu D."/>
            <person name="Clum A."/>
            <person name="Salamov A."/>
            <person name="Andreopoulos B."/>
            <person name="Cheng J.F."/>
            <person name="Woyke T."/>
            <person name="Pelin A."/>
            <person name="Henrissat B."/>
            <person name="Reynolds N.K."/>
            <person name="Benny G.L."/>
            <person name="Smith M.E."/>
            <person name="James T.Y."/>
            <person name="Grigoriev I.V."/>
        </authorList>
    </citation>
    <scope>NUCLEOTIDE SEQUENCE [LARGE SCALE GENOMIC DNA]</scope>
    <source>
        <strain evidence="4">Benny S71-1</strain>
    </source>
</reference>
<evidence type="ECO:0000313" key="3">
    <source>
        <dbReference type="EMBL" id="RKP27199.1"/>
    </source>
</evidence>
<protein>
    <submittedName>
        <fullName evidence="3">Alpha/Beta hydrolase protein</fullName>
    </submittedName>
</protein>
<sequence>MPDFNTTVQGFFALFAVIAGSGVFLAYYFQCSLIYLSRFPEGSRTAVDKPSKYNLPYEEVWLRSSDGVRLHAYLITRATPGETAEAPTLFYCQANAGNIGHRLPIAENIYRRCRCNVFMLSYRGYGLSEGTANEKGIKLDTQASGADGRAAALSFIRHHDLLKDTRIILYGQSIGGAVALDLAAHNEEQIHALILENTFLSVPKLIPHLMPFLSSVAFLCHQQWQSEETIRRLRRVPVLFLASGQDELVPPAHMSMLYDLCNTTGGSMWQEFPHGTHNDACAQPGYFEAIEQFWRQHVASKPTASLSQ</sequence>
<evidence type="ECO:0000313" key="4">
    <source>
        <dbReference type="Proteomes" id="UP000278143"/>
    </source>
</evidence>
<dbReference type="SUPFAM" id="SSF53474">
    <property type="entry name" value="alpha/beta-Hydrolases"/>
    <property type="match status" value="1"/>
</dbReference>
<keyword evidence="4" id="KW-1185">Reference proteome</keyword>
<accession>A0A4V1J237</accession>
<dbReference type="OrthoDB" id="10249433at2759"/>
<feature type="domain" description="AB hydrolase-1" evidence="2">
    <location>
        <begin position="87"/>
        <end position="212"/>
    </location>
</feature>
<keyword evidence="1" id="KW-1133">Transmembrane helix</keyword>
<keyword evidence="1" id="KW-0472">Membrane</keyword>
<dbReference type="EMBL" id="KZ989251">
    <property type="protein sequence ID" value="RKP27199.1"/>
    <property type="molecule type" value="Genomic_DNA"/>
</dbReference>
<dbReference type="PANTHER" id="PTHR12277">
    <property type="entry name" value="ALPHA/BETA HYDROLASE DOMAIN-CONTAINING PROTEIN"/>
    <property type="match status" value="1"/>
</dbReference>